<reference evidence="2 3" key="1">
    <citation type="submission" date="2019-06" db="EMBL/GenBank/DDBJ databases">
        <title>A novel species of marine bacteria.</title>
        <authorList>
            <person name="Wang Y."/>
        </authorList>
    </citation>
    <scope>NUCLEOTIDE SEQUENCE [LARGE SCALE GENOMIC DNA]</scope>
    <source>
        <strain evidence="2 3">MA1-10</strain>
    </source>
</reference>
<evidence type="ECO:0000313" key="2">
    <source>
        <dbReference type="EMBL" id="TQV67382.1"/>
    </source>
</evidence>
<comment type="similarity">
    <text evidence="1">Belongs to the autoinducer synthase family.</text>
</comment>
<dbReference type="Gene3D" id="3.40.630.30">
    <property type="match status" value="1"/>
</dbReference>
<dbReference type="PROSITE" id="PS51187">
    <property type="entry name" value="AUTOINDUCER_SYNTH_2"/>
    <property type="match status" value="1"/>
</dbReference>
<dbReference type="OrthoDB" id="6169313at2"/>
<dbReference type="InterPro" id="IPR001690">
    <property type="entry name" value="Autoind_synthase"/>
</dbReference>
<comment type="caution">
    <text evidence="2">The sequence shown here is derived from an EMBL/GenBank/DDBJ whole genome shotgun (WGS) entry which is preliminary data.</text>
</comment>
<dbReference type="Pfam" id="PF00765">
    <property type="entry name" value="Autoind_synth"/>
    <property type="match status" value="1"/>
</dbReference>
<accession>A0A545SQZ2</accession>
<dbReference type="RefSeq" id="WP_142853546.1">
    <property type="nucleotide sequence ID" value="NZ_FXWW01000002.1"/>
</dbReference>
<dbReference type="SUPFAM" id="SSF55729">
    <property type="entry name" value="Acyl-CoA N-acyltransferases (Nat)"/>
    <property type="match status" value="1"/>
</dbReference>
<protein>
    <recommendedName>
        <fullName evidence="4">Acyl-homoserine-lactone synthase</fullName>
    </recommendedName>
</protein>
<evidence type="ECO:0000256" key="1">
    <source>
        <dbReference type="PROSITE-ProRule" id="PRU00533"/>
    </source>
</evidence>
<keyword evidence="1" id="KW-0673">Quorum sensing</keyword>
<dbReference type="GO" id="GO:0016740">
    <property type="term" value="F:transferase activity"/>
    <property type="evidence" value="ECO:0007669"/>
    <property type="project" value="InterPro"/>
</dbReference>
<evidence type="ECO:0000313" key="3">
    <source>
        <dbReference type="Proteomes" id="UP000315816"/>
    </source>
</evidence>
<dbReference type="AlphaFoldDB" id="A0A545SQZ2"/>
<sequence>MTTDVRNIGVSGSGEICSTVVQIPLNLVGVNVRESQGYELFHQYLKLRQDVFTVQKKWRVWLSAQNDLDQYDQHDTCYVLAYERKTMNVVGGARLLRTDRGGQHPLPGRFTYMIRDAQRGLLDGLPSELCDNVPVCCADTWELTRLVTNGSIGVGKEVLRASNTFLASRNAKRCMFLGPPAFMKMARSMGYNPVPMGKIAGNRDGRFVVFSTEVIAEDGDYPAQLTA</sequence>
<keyword evidence="3" id="KW-1185">Reference proteome</keyword>
<dbReference type="EMBL" id="VICH01000006">
    <property type="protein sequence ID" value="TQV67382.1"/>
    <property type="molecule type" value="Genomic_DNA"/>
</dbReference>
<dbReference type="GO" id="GO:0009372">
    <property type="term" value="P:quorum sensing"/>
    <property type="evidence" value="ECO:0007669"/>
    <property type="project" value="UniProtKB-UniRule"/>
</dbReference>
<keyword evidence="1" id="KW-0071">Autoinducer synthesis</keyword>
<dbReference type="InterPro" id="IPR016181">
    <property type="entry name" value="Acyl_CoA_acyltransferase"/>
</dbReference>
<proteinExistence type="inferred from homology"/>
<evidence type="ECO:0008006" key="4">
    <source>
        <dbReference type="Google" id="ProtNLM"/>
    </source>
</evidence>
<dbReference type="Proteomes" id="UP000315816">
    <property type="component" value="Unassembled WGS sequence"/>
</dbReference>
<organism evidence="2 3">
    <name type="scientific">Aliiroseovarius halocynthiae</name>
    <dbReference type="NCBI Taxonomy" id="985055"/>
    <lineage>
        <taxon>Bacteria</taxon>
        <taxon>Pseudomonadati</taxon>
        <taxon>Pseudomonadota</taxon>
        <taxon>Alphaproteobacteria</taxon>
        <taxon>Rhodobacterales</taxon>
        <taxon>Paracoccaceae</taxon>
        <taxon>Aliiroseovarius</taxon>
    </lineage>
</organism>
<name>A0A545SQZ2_9RHOB</name>
<gene>
    <name evidence="2" type="ORF">FIL88_09125</name>
</gene>